<dbReference type="InterPro" id="IPR035956">
    <property type="entry name" value="RimP_N_sf"/>
</dbReference>
<evidence type="ECO:0000256" key="2">
    <source>
        <dbReference type="ARBA" id="ARBA00022517"/>
    </source>
</evidence>
<dbReference type="InterPro" id="IPR036847">
    <property type="entry name" value="RimP_C_sf"/>
</dbReference>
<dbReference type="SUPFAM" id="SSF74942">
    <property type="entry name" value="YhbC-like, C-terminal domain"/>
    <property type="match status" value="1"/>
</dbReference>
<dbReference type="Pfam" id="PF02576">
    <property type="entry name" value="RimP_N"/>
    <property type="match status" value="1"/>
</dbReference>
<dbReference type="Pfam" id="PF17384">
    <property type="entry name" value="DUF150_C"/>
    <property type="match status" value="1"/>
</dbReference>
<dbReference type="InterPro" id="IPR028998">
    <property type="entry name" value="RimP_C"/>
</dbReference>
<keyword evidence="8" id="KW-1185">Reference proteome</keyword>
<organism evidence="7 8">
    <name type="scientific">Propioniciclava soli</name>
    <dbReference type="NCBI Taxonomy" id="2775081"/>
    <lineage>
        <taxon>Bacteria</taxon>
        <taxon>Bacillati</taxon>
        <taxon>Actinomycetota</taxon>
        <taxon>Actinomycetes</taxon>
        <taxon>Propionibacteriales</taxon>
        <taxon>Propionibacteriaceae</taxon>
        <taxon>Propioniciclava</taxon>
    </lineage>
</organism>
<dbReference type="RefSeq" id="WP_232550140.1">
    <property type="nucleotide sequence ID" value="NZ_CP115965.1"/>
</dbReference>
<comment type="similarity">
    <text evidence="3">Belongs to the RimP family.</text>
</comment>
<dbReference type="SUPFAM" id="SSF75420">
    <property type="entry name" value="YhbC-like, N-terminal domain"/>
    <property type="match status" value="1"/>
</dbReference>
<sequence>MDHAAIAEVVEPAARQSGLEVDRIEITRAGKRSVLRVYLDGDGPEGRGPSLDEIADATRAVSAALDASPATGEAPYTLEVSSRGVTRPLTQARHFRRNIGRLVALTLPEEKLTGRITGADEAQVSLDVDGAAREIALGDIRKAVVQVELRKDDTDDLGDTEDRGDDGDELAADDDKE</sequence>
<evidence type="ECO:0000313" key="7">
    <source>
        <dbReference type="EMBL" id="WZW99673.1"/>
    </source>
</evidence>
<evidence type="ECO:0000259" key="6">
    <source>
        <dbReference type="Pfam" id="PF17384"/>
    </source>
</evidence>
<evidence type="ECO:0000313" key="8">
    <source>
        <dbReference type="Proteomes" id="UP001434337"/>
    </source>
</evidence>
<proteinExistence type="inferred from homology"/>
<dbReference type="Gene3D" id="3.30.300.70">
    <property type="entry name" value="RimP-like superfamily, N-terminal"/>
    <property type="match status" value="1"/>
</dbReference>
<feature type="domain" description="Ribosome maturation factor RimP C-terminal" evidence="6">
    <location>
        <begin position="89"/>
        <end position="148"/>
    </location>
</feature>
<dbReference type="PANTHER" id="PTHR33867:SF1">
    <property type="entry name" value="RIBOSOME MATURATION FACTOR RIMP"/>
    <property type="match status" value="1"/>
</dbReference>
<gene>
    <name evidence="3 7" type="primary">rimP</name>
    <name evidence="7" type="ORF">PCC79_05620</name>
</gene>
<accession>A0ABZ3CAV1</accession>
<keyword evidence="2 3" id="KW-0690">Ribosome biogenesis</keyword>
<feature type="compositionally biased region" description="Acidic residues" evidence="4">
    <location>
        <begin position="154"/>
        <end position="177"/>
    </location>
</feature>
<feature type="region of interest" description="Disordered" evidence="4">
    <location>
        <begin position="149"/>
        <end position="177"/>
    </location>
</feature>
<dbReference type="PANTHER" id="PTHR33867">
    <property type="entry name" value="RIBOSOME MATURATION FACTOR RIMP"/>
    <property type="match status" value="1"/>
</dbReference>
<keyword evidence="1 3" id="KW-0963">Cytoplasm</keyword>
<dbReference type="HAMAP" id="MF_01077">
    <property type="entry name" value="RimP"/>
    <property type="match status" value="1"/>
</dbReference>
<dbReference type="InterPro" id="IPR028989">
    <property type="entry name" value="RimP_N"/>
</dbReference>
<evidence type="ECO:0000259" key="5">
    <source>
        <dbReference type="Pfam" id="PF02576"/>
    </source>
</evidence>
<comment type="subcellular location">
    <subcellularLocation>
        <location evidence="3">Cytoplasm</location>
    </subcellularLocation>
</comment>
<dbReference type="NCBIfam" id="NF000930">
    <property type="entry name" value="PRK00092.2-2"/>
    <property type="match status" value="1"/>
</dbReference>
<dbReference type="Proteomes" id="UP001434337">
    <property type="component" value="Chromosome"/>
</dbReference>
<evidence type="ECO:0000256" key="4">
    <source>
        <dbReference type="SAM" id="MobiDB-lite"/>
    </source>
</evidence>
<dbReference type="InterPro" id="IPR003728">
    <property type="entry name" value="Ribosome_maturation_RimP"/>
</dbReference>
<dbReference type="CDD" id="cd01734">
    <property type="entry name" value="YlxS_C"/>
    <property type="match status" value="1"/>
</dbReference>
<evidence type="ECO:0000256" key="1">
    <source>
        <dbReference type="ARBA" id="ARBA00022490"/>
    </source>
</evidence>
<evidence type="ECO:0000256" key="3">
    <source>
        <dbReference type="HAMAP-Rule" id="MF_01077"/>
    </source>
</evidence>
<feature type="domain" description="Ribosome maturation factor RimP N-terminal" evidence="5">
    <location>
        <begin position="10"/>
        <end position="85"/>
    </location>
</feature>
<protein>
    <recommendedName>
        <fullName evidence="3">Ribosome maturation factor RimP</fullName>
    </recommendedName>
</protein>
<comment type="function">
    <text evidence="3">Required for maturation of 30S ribosomal subunits.</text>
</comment>
<name>A0ABZ3CAV1_9ACTN</name>
<reference evidence="7 8" key="1">
    <citation type="journal article" date="2023" name="Environ Microbiome">
        <title>A coral-associated actinobacterium mitigates coral bleaching under heat stress.</title>
        <authorList>
            <person name="Li J."/>
            <person name="Zou Y."/>
            <person name="Li Q."/>
            <person name="Zhang J."/>
            <person name="Bourne D.G."/>
            <person name="Lyu Y."/>
            <person name="Liu C."/>
            <person name="Zhang S."/>
        </authorList>
    </citation>
    <scope>NUCLEOTIDE SEQUENCE [LARGE SCALE GENOMIC DNA]</scope>
    <source>
        <strain evidence="7 8">SCSIO 13291</strain>
    </source>
</reference>
<dbReference type="EMBL" id="CP115965">
    <property type="protein sequence ID" value="WZW99673.1"/>
    <property type="molecule type" value="Genomic_DNA"/>
</dbReference>